<dbReference type="Pfam" id="PF13177">
    <property type="entry name" value="DNA_pol3_delta2"/>
    <property type="match status" value="1"/>
</dbReference>
<evidence type="ECO:0000256" key="2">
    <source>
        <dbReference type="SAM" id="MobiDB-lite"/>
    </source>
</evidence>
<feature type="region of interest" description="Disordered" evidence="2">
    <location>
        <begin position="388"/>
        <end position="407"/>
    </location>
</feature>
<dbReference type="GO" id="GO:0006261">
    <property type="term" value="P:DNA-templated DNA replication"/>
    <property type="evidence" value="ECO:0007669"/>
    <property type="project" value="TreeGrafter"/>
</dbReference>
<dbReference type="SUPFAM" id="SSF52540">
    <property type="entry name" value="P-loop containing nucleoside triphosphate hydrolases"/>
    <property type="match status" value="1"/>
</dbReference>
<dbReference type="GO" id="GO:0005634">
    <property type="term" value="C:nucleus"/>
    <property type="evidence" value="ECO:0007669"/>
    <property type="project" value="TreeGrafter"/>
</dbReference>
<dbReference type="InterPro" id="IPR027417">
    <property type="entry name" value="P-loop_NTPase"/>
</dbReference>
<dbReference type="CDD" id="cd00009">
    <property type="entry name" value="AAA"/>
    <property type="match status" value="1"/>
</dbReference>
<dbReference type="Proteomes" id="UP000570595">
    <property type="component" value="Unassembled WGS sequence"/>
</dbReference>
<dbReference type="AlphaFoldDB" id="A0A7J6LZP6"/>
<evidence type="ECO:0000313" key="4">
    <source>
        <dbReference type="Proteomes" id="UP000570595"/>
    </source>
</evidence>
<organism evidence="3 4">
    <name type="scientific">Perkinsus olseni</name>
    <name type="common">Perkinsus atlanticus</name>
    <dbReference type="NCBI Taxonomy" id="32597"/>
    <lineage>
        <taxon>Eukaryota</taxon>
        <taxon>Sar</taxon>
        <taxon>Alveolata</taxon>
        <taxon>Perkinsozoa</taxon>
        <taxon>Perkinsea</taxon>
        <taxon>Perkinsida</taxon>
        <taxon>Perkinsidae</taxon>
        <taxon>Perkinsus</taxon>
    </lineage>
</organism>
<dbReference type="InterPro" id="IPR050238">
    <property type="entry name" value="DNA_Rep/Repair_Clamp_Loader"/>
</dbReference>
<feature type="region of interest" description="Disordered" evidence="2">
    <location>
        <begin position="340"/>
        <end position="380"/>
    </location>
</feature>
<gene>
    <name evidence="3" type="primary">RFC3_1</name>
    <name evidence="3" type="ORF">FOZ61_000481</name>
</gene>
<evidence type="ECO:0000256" key="1">
    <source>
        <dbReference type="ARBA" id="ARBA00022705"/>
    </source>
</evidence>
<dbReference type="PANTHER" id="PTHR11669">
    <property type="entry name" value="REPLICATION FACTOR C / DNA POLYMERASE III GAMMA-TAU SUBUNIT"/>
    <property type="match status" value="1"/>
</dbReference>
<sequence length="482" mass="52158">MAFLINSERPTTLDDLTYHDSITGVLRGLARRSTDLPHLLFYGPTGGGKMTRIQCMLREIFGPGVLKAKHEFRTIKDTNSDSSLDVQVICSNYHLEVTPTEVGSKDVVVIQHLIKEMAQAPPLGGDAPFRVVVINDAHNLSRSAQAGLRRTMEKYVAVLKIFFHADSLAPLIPPLRSRCITIRVPRPTVEQVKAELERVQAKQGVEMNPHLSSMIALEAKGDMRYSLMQLDAIVAQNGGNHQALRNANTPLAKLPWKVIIEGIVRDILAEQTTRQLKGIREKLYGLLAVHIPPSEIFYHLLLLLGDALGGAPENWSRLAAWSAVRPSSWVEGFSRSSTLVMPTPTTHLSSGRGSSPHEEPPGSPGSDESSSESRSAYSGRLKADAQDFVPQSLSPGKSETGSVSGGASVVGSAAAAGGGKPGVSPSDGSSSFHPSVIEDGDEITWLNRMAWEHGVNTSHCDDEGPYKLFVGCLPFDTTEHDL</sequence>
<keyword evidence="1" id="KW-0235">DNA replication</keyword>
<accession>A0A7J6LZP6</accession>
<feature type="compositionally biased region" description="Low complexity" evidence="2">
    <location>
        <begin position="422"/>
        <end position="435"/>
    </location>
</feature>
<dbReference type="Gene3D" id="1.20.272.10">
    <property type="match status" value="1"/>
</dbReference>
<dbReference type="InterPro" id="IPR008921">
    <property type="entry name" value="DNA_pol3_clamp-load_cplx_C"/>
</dbReference>
<dbReference type="SUPFAM" id="SSF48019">
    <property type="entry name" value="post-AAA+ oligomerization domain-like"/>
    <property type="match status" value="1"/>
</dbReference>
<dbReference type="PANTHER" id="PTHR11669:SF1">
    <property type="entry name" value="REPLICATION FACTOR C SUBUNIT 3"/>
    <property type="match status" value="1"/>
</dbReference>
<dbReference type="GO" id="GO:0003677">
    <property type="term" value="F:DNA binding"/>
    <property type="evidence" value="ECO:0007669"/>
    <property type="project" value="InterPro"/>
</dbReference>
<reference evidence="3 4" key="1">
    <citation type="submission" date="2020-04" db="EMBL/GenBank/DDBJ databases">
        <title>Perkinsus olseni comparative genomics.</title>
        <authorList>
            <person name="Bogema D.R."/>
        </authorList>
    </citation>
    <scope>NUCLEOTIDE SEQUENCE [LARGE SCALE GENOMIC DNA]</scope>
    <source>
        <strain evidence="3">ATCC PRA-179</strain>
    </source>
</reference>
<comment type="caution">
    <text evidence="3">The sequence shown here is derived from an EMBL/GenBank/DDBJ whole genome shotgun (WGS) entry which is preliminary data.</text>
</comment>
<feature type="region of interest" description="Disordered" evidence="2">
    <location>
        <begin position="413"/>
        <end position="436"/>
    </location>
</feature>
<protein>
    <submittedName>
        <fullName evidence="3">Subunit of heteropentameric Replication factor C (RF-C)</fullName>
    </submittedName>
</protein>
<evidence type="ECO:0000313" key="3">
    <source>
        <dbReference type="EMBL" id="KAF4664772.1"/>
    </source>
</evidence>
<dbReference type="EMBL" id="JABAHT010000109">
    <property type="protein sequence ID" value="KAF4664772.1"/>
    <property type="molecule type" value="Genomic_DNA"/>
</dbReference>
<dbReference type="GO" id="GO:0003689">
    <property type="term" value="F:DNA clamp loader activity"/>
    <property type="evidence" value="ECO:0007669"/>
    <property type="project" value="TreeGrafter"/>
</dbReference>
<feature type="compositionally biased region" description="Polar residues" evidence="2">
    <location>
        <begin position="389"/>
        <end position="400"/>
    </location>
</feature>
<dbReference type="GO" id="GO:0005663">
    <property type="term" value="C:DNA replication factor C complex"/>
    <property type="evidence" value="ECO:0007669"/>
    <property type="project" value="TreeGrafter"/>
</dbReference>
<feature type="compositionally biased region" description="Low complexity" evidence="2">
    <location>
        <begin position="364"/>
        <end position="375"/>
    </location>
</feature>
<dbReference type="OrthoDB" id="761538at2759"/>
<proteinExistence type="predicted"/>
<dbReference type="Gene3D" id="3.40.50.300">
    <property type="entry name" value="P-loop containing nucleotide triphosphate hydrolases"/>
    <property type="match status" value="1"/>
</dbReference>
<dbReference type="FunFam" id="3.40.50.300:FF:000136">
    <property type="entry name" value="Replication factor C subunit 5"/>
    <property type="match status" value="1"/>
</dbReference>
<name>A0A7J6LZP6_PEROL</name>
<dbReference type="GO" id="GO:0006281">
    <property type="term" value="P:DNA repair"/>
    <property type="evidence" value="ECO:0007669"/>
    <property type="project" value="TreeGrafter"/>
</dbReference>